<comment type="caution">
    <text evidence="1">The sequence shown here is derived from an EMBL/GenBank/DDBJ whole genome shotgun (WGS) entry which is preliminary data.</text>
</comment>
<dbReference type="AlphaFoldDB" id="A0A368FR41"/>
<evidence type="ECO:0000313" key="1">
    <source>
        <dbReference type="EMBL" id="RCN34694.1"/>
    </source>
</evidence>
<protein>
    <submittedName>
        <fullName evidence="1">Uncharacterized protein</fullName>
    </submittedName>
</protein>
<proteinExistence type="predicted"/>
<reference evidence="1 2" key="1">
    <citation type="submission" date="2014-10" db="EMBL/GenBank/DDBJ databases">
        <title>Draft genome of the hookworm Ancylostoma caninum.</title>
        <authorList>
            <person name="Mitreva M."/>
        </authorList>
    </citation>
    <scope>NUCLEOTIDE SEQUENCE [LARGE SCALE GENOMIC DNA]</scope>
    <source>
        <strain evidence="1 2">Baltimore</strain>
    </source>
</reference>
<evidence type="ECO:0000313" key="2">
    <source>
        <dbReference type="Proteomes" id="UP000252519"/>
    </source>
</evidence>
<keyword evidence="2" id="KW-1185">Reference proteome</keyword>
<sequence>MELVMMQGCVFNQLPANLRPKPVHQSQLIIKSITTQPWSTKKPKPGSLQPFCTPNQLNLRLKAGRK</sequence>
<dbReference type="Proteomes" id="UP000252519">
    <property type="component" value="Unassembled WGS sequence"/>
</dbReference>
<dbReference type="EMBL" id="JOJR01000753">
    <property type="protein sequence ID" value="RCN34694.1"/>
    <property type="molecule type" value="Genomic_DNA"/>
</dbReference>
<gene>
    <name evidence="1" type="ORF">ANCCAN_19467</name>
</gene>
<name>A0A368FR41_ANCCA</name>
<accession>A0A368FR41</accession>
<organism evidence="1 2">
    <name type="scientific">Ancylostoma caninum</name>
    <name type="common">Dog hookworm</name>
    <dbReference type="NCBI Taxonomy" id="29170"/>
    <lineage>
        <taxon>Eukaryota</taxon>
        <taxon>Metazoa</taxon>
        <taxon>Ecdysozoa</taxon>
        <taxon>Nematoda</taxon>
        <taxon>Chromadorea</taxon>
        <taxon>Rhabditida</taxon>
        <taxon>Rhabditina</taxon>
        <taxon>Rhabditomorpha</taxon>
        <taxon>Strongyloidea</taxon>
        <taxon>Ancylostomatidae</taxon>
        <taxon>Ancylostomatinae</taxon>
        <taxon>Ancylostoma</taxon>
    </lineage>
</organism>